<protein>
    <recommendedName>
        <fullName evidence="3">Endonuclease/exonuclease/phosphatase domain-containing protein</fullName>
    </recommendedName>
</protein>
<accession>A0A8H3LCV7</accession>
<dbReference type="InterPro" id="IPR036691">
    <property type="entry name" value="Endo/exonu/phosph_ase_sf"/>
</dbReference>
<dbReference type="EMBL" id="BLAL01000068">
    <property type="protein sequence ID" value="GES83432.1"/>
    <property type="molecule type" value="Genomic_DNA"/>
</dbReference>
<organism evidence="1 2">
    <name type="scientific">Rhizophagus clarus</name>
    <dbReference type="NCBI Taxonomy" id="94130"/>
    <lineage>
        <taxon>Eukaryota</taxon>
        <taxon>Fungi</taxon>
        <taxon>Fungi incertae sedis</taxon>
        <taxon>Mucoromycota</taxon>
        <taxon>Glomeromycotina</taxon>
        <taxon>Glomeromycetes</taxon>
        <taxon>Glomerales</taxon>
        <taxon>Glomeraceae</taxon>
        <taxon>Rhizophagus</taxon>
    </lineage>
</organism>
<sequence length="172" mass="20776">MGIAETNMNATNLRFHFKDRLDNQYELRDSQKHPDKLKESGVNLLIHIKWMKFHFDTIWVYYLPPQDKTTQQYFEQIMNNVSTNLDIIHIWMSDINHYFNHALDINPLTSSKKEDIPLCFIHFNLIDFFRFLNPKLKEFSWHKRTNNTSNSIDICIDHIWIQRNILQNLRPA</sequence>
<reference evidence="1" key="1">
    <citation type="submission" date="2019-10" db="EMBL/GenBank/DDBJ databases">
        <title>Conservation and host-specific expression of non-tandemly repeated heterogenous ribosome RNA gene in arbuscular mycorrhizal fungi.</title>
        <authorList>
            <person name="Maeda T."/>
            <person name="Kobayashi Y."/>
            <person name="Nakagawa T."/>
            <person name="Ezawa T."/>
            <person name="Yamaguchi K."/>
            <person name="Bino T."/>
            <person name="Nishimoto Y."/>
            <person name="Shigenobu S."/>
            <person name="Kawaguchi M."/>
        </authorList>
    </citation>
    <scope>NUCLEOTIDE SEQUENCE</scope>
    <source>
        <strain evidence="1">HR1</strain>
    </source>
</reference>
<gene>
    <name evidence="1" type="ORF">RCL2_001059200</name>
</gene>
<evidence type="ECO:0000313" key="2">
    <source>
        <dbReference type="Proteomes" id="UP000615446"/>
    </source>
</evidence>
<dbReference type="Gene3D" id="3.60.10.10">
    <property type="entry name" value="Endonuclease/exonuclease/phosphatase"/>
    <property type="match status" value="1"/>
</dbReference>
<dbReference type="AlphaFoldDB" id="A0A8H3LCV7"/>
<dbReference type="SUPFAM" id="SSF56219">
    <property type="entry name" value="DNase I-like"/>
    <property type="match status" value="1"/>
</dbReference>
<proteinExistence type="predicted"/>
<evidence type="ECO:0008006" key="3">
    <source>
        <dbReference type="Google" id="ProtNLM"/>
    </source>
</evidence>
<name>A0A8H3LCV7_9GLOM</name>
<evidence type="ECO:0000313" key="1">
    <source>
        <dbReference type="EMBL" id="GES83432.1"/>
    </source>
</evidence>
<dbReference type="Proteomes" id="UP000615446">
    <property type="component" value="Unassembled WGS sequence"/>
</dbReference>
<comment type="caution">
    <text evidence="1">The sequence shown here is derived from an EMBL/GenBank/DDBJ whole genome shotgun (WGS) entry which is preliminary data.</text>
</comment>